<keyword evidence="6" id="KW-1185">Reference proteome</keyword>
<feature type="transmembrane region" description="Helical" evidence="3">
    <location>
        <begin position="272"/>
        <end position="290"/>
    </location>
</feature>
<feature type="transmembrane region" description="Helical" evidence="3">
    <location>
        <begin position="297"/>
        <end position="317"/>
    </location>
</feature>
<keyword evidence="3" id="KW-0472">Membrane</keyword>
<dbReference type="Pfam" id="PF07690">
    <property type="entry name" value="MFS_1"/>
    <property type="match status" value="1"/>
</dbReference>
<evidence type="ECO:0000256" key="2">
    <source>
        <dbReference type="ARBA" id="ARBA00006727"/>
    </source>
</evidence>
<feature type="transmembrane region" description="Helical" evidence="3">
    <location>
        <begin position="390"/>
        <end position="416"/>
    </location>
</feature>
<evidence type="ECO:0000313" key="6">
    <source>
        <dbReference type="Proteomes" id="UP001219567"/>
    </source>
</evidence>
<evidence type="ECO:0000259" key="4">
    <source>
        <dbReference type="PROSITE" id="PS50850"/>
    </source>
</evidence>
<feature type="transmembrane region" description="Helical" evidence="3">
    <location>
        <begin position="234"/>
        <end position="252"/>
    </location>
</feature>
<dbReference type="PANTHER" id="PTHR11360:SF234">
    <property type="entry name" value="MFS-TYPE TRANSPORTER DBAD-RELATED"/>
    <property type="match status" value="1"/>
</dbReference>
<keyword evidence="3" id="KW-1133">Transmembrane helix</keyword>
<dbReference type="GO" id="GO:0016020">
    <property type="term" value="C:membrane"/>
    <property type="evidence" value="ECO:0007669"/>
    <property type="project" value="UniProtKB-SubCell"/>
</dbReference>
<gene>
    <name evidence="5" type="ORF">MYAM1_003704</name>
</gene>
<name>A0AAJ6CI26_9BASI</name>
<feature type="transmembrane region" description="Helical" evidence="3">
    <location>
        <begin position="104"/>
        <end position="129"/>
    </location>
</feature>
<accession>A0AAJ6CI26</accession>
<keyword evidence="3" id="KW-0812">Transmembrane</keyword>
<dbReference type="InterPro" id="IPR020846">
    <property type="entry name" value="MFS_dom"/>
</dbReference>
<dbReference type="PROSITE" id="PS50850">
    <property type="entry name" value="MFS"/>
    <property type="match status" value="1"/>
</dbReference>
<dbReference type="CDD" id="cd17352">
    <property type="entry name" value="MFS_MCT_SLC16"/>
    <property type="match status" value="1"/>
</dbReference>
<feature type="transmembrane region" description="Helical" evidence="3">
    <location>
        <begin position="323"/>
        <end position="343"/>
    </location>
</feature>
<feature type="transmembrane region" description="Helical" evidence="3">
    <location>
        <begin position="195"/>
        <end position="213"/>
    </location>
</feature>
<dbReference type="InterPro" id="IPR036259">
    <property type="entry name" value="MFS_trans_sf"/>
</dbReference>
<dbReference type="EMBL" id="CP119948">
    <property type="protein sequence ID" value="WFD00948.1"/>
    <property type="molecule type" value="Genomic_DNA"/>
</dbReference>
<dbReference type="SUPFAM" id="SSF103473">
    <property type="entry name" value="MFS general substrate transporter"/>
    <property type="match status" value="1"/>
</dbReference>
<dbReference type="InterPro" id="IPR050327">
    <property type="entry name" value="Proton-linked_MCT"/>
</dbReference>
<dbReference type="Proteomes" id="UP001219567">
    <property type="component" value="Chromosome 6"/>
</dbReference>
<protein>
    <recommendedName>
        <fullName evidence="4">Major facilitator superfamily (MFS) profile domain-containing protein</fullName>
    </recommendedName>
</protein>
<dbReference type="AlphaFoldDB" id="A0AAJ6CI26"/>
<evidence type="ECO:0000256" key="3">
    <source>
        <dbReference type="SAM" id="Phobius"/>
    </source>
</evidence>
<sequence length="424" mass="45949">MRPVDEYDEDDNHSTKSELIAQDDDSIPDGGVVAWLQVVGTFFLFFNVSGIVNSFGLFQTYYEHNLLQTLNPSTISWIGSLQAFLTDGVGVFTGPLFDLGYFRGLIMVGTMLAVFSLMMTSLCTEYWQFMLAQSVGFGMGSGFLFVPGMAITSTYFSKHRAMAIGFASSGSSIGAVVYCVLFRNLVNAVGFPWTVRIFGFIALGTLMISNAVMRPRIAPAQRRKLFIWSAFKEPPYALFMLGTFLGFVGAYIPYFHVTAYALARTGANEAMAYYVVAIINGASALGRIVPNALADRIGVFNTMILMSIMSTVMAFGWLGVDSVAGIVVFAIFYGFATGGYVSLPTPCVSKITSNLHEVGARVGMCFLFAGAGILIGSPIAGALVDLETNSFWKAQLCCAMLLLSSTLCFVGARFYIDSNLLHAE</sequence>
<organism evidence="5 6">
    <name type="scientific">Malassezia yamatoensis</name>
    <dbReference type="NCBI Taxonomy" id="253288"/>
    <lineage>
        <taxon>Eukaryota</taxon>
        <taxon>Fungi</taxon>
        <taxon>Dikarya</taxon>
        <taxon>Basidiomycota</taxon>
        <taxon>Ustilaginomycotina</taxon>
        <taxon>Malasseziomycetes</taxon>
        <taxon>Malasseziales</taxon>
        <taxon>Malasseziaceae</taxon>
        <taxon>Malassezia</taxon>
    </lineage>
</organism>
<feature type="transmembrane region" description="Helical" evidence="3">
    <location>
        <begin position="135"/>
        <end position="156"/>
    </location>
</feature>
<feature type="transmembrane region" description="Helical" evidence="3">
    <location>
        <begin position="364"/>
        <end position="384"/>
    </location>
</feature>
<dbReference type="InterPro" id="IPR011701">
    <property type="entry name" value="MFS"/>
</dbReference>
<feature type="transmembrane region" description="Helical" evidence="3">
    <location>
        <begin position="163"/>
        <end position="183"/>
    </location>
</feature>
<dbReference type="PANTHER" id="PTHR11360">
    <property type="entry name" value="MONOCARBOXYLATE TRANSPORTER"/>
    <property type="match status" value="1"/>
</dbReference>
<reference evidence="5 6" key="1">
    <citation type="submission" date="2023-03" db="EMBL/GenBank/DDBJ databases">
        <title>Mating type loci evolution in Malassezia.</title>
        <authorList>
            <person name="Coelho M.A."/>
        </authorList>
    </citation>
    <scope>NUCLEOTIDE SEQUENCE [LARGE SCALE GENOMIC DNA]</scope>
    <source>
        <strain evidence="5 6">CBS 9725</strain>
    </source>
</reference>
<comment type="similarity">
    <text evidence="2">Belongs to the major facilitator superfamily. Monocarboxylate porter (TC 2.A.1.13) family.</text>
</comment>
<proteinExistence type="inferred from homology"/>
<evidence type="ECO:0000313" key="5">
    <source>
        <dbReference type="EMBL" id="WFD00948.1"/>
    </source>
</evidence>
<dbReference type="GO" id="GO:0022857">
    <property type="term" value="F:transmembrane transporter activity"/>
    <property type="evidence" value="ECO:0007669"/>
    <property type="project" value="InterPro"/>
</dbReference>
<feature type="domain" description="Major facilitator superfamily (MFS) profile" evidence="4">
    <location>
        <begin position="235"/>
        <end position="424"/>
    </location>
</feature>
<evidence type="ECO:0000256" key="1">
    <source>
        <dbReference type="ARBA" id="ARBA00004141"/>
    </source>
</evidence>
<feature type="transmembrane region" description="Helical" evidence="3">
    <location>
        <begin position="32"/>
        <end position="55"/>
    </location>
</feature>
<dbReference type="Gene3D" id="1.20.1250.20">
    <property type="entry name" value="MFS general substrate transporter like domains"/>
    <property type="match status" value="2"/>
</dbReference>
<comment type="subcellular location">
    <subcellularLocation>
        <location evidence="1">Membrane</location>
        <topology evidence="1">Multi-pass membrane protein</topology>
    </subcellularLocation>
</comment>